<dbReference type="Proteomes" id="UP000292781">
    <property type="component" value="Unassembled WGS sequence"/>
</dbReference>
<keyword evidence="2" id="KW-1185">Reference proteome</keyword>
<dbReference type="PANTHER" id="PTHR38785">
    <property type="entry name" value="HOMOLOG OF VIRK"/>
    <property type="match status" value="1"/>
</dbReference>
<proteinExistence type="predicted"/>
<evidence type="ECO:0000313" key="2">
    <source>
        <dbReference type="Proteomes" id="UP000292781"/>
    </source>
</evidence>
<organism evidence="1 2">
    <name type="scientific">Siculibacillus lacustris</name>
    <dbReference type="NCBI Taxonomy" id="1549641"/>
    <lineage>
        <taxon>Bacteria</taxon>
        <taxon>Pseudomonadati</taxon>
        <taxon>Pseudomonadota</taxon>
        <taxon>Alphaproteobacteria</taxon>
        <taxon>Hyphomicrobiales</taxon>
        <taxon>Ancalomicrobiaceae</taxon>
        <taxon>Siculibacillus</taxon>
    </lineage>
</organism>
<name>A0A4Q9VQ43_9HYPH</name>
<evidence type="ECO:0000313" key="1">
    <source>
        <dbReference type="EMBL" id="TBW36966.1"/>
    </source>
</evidence>
<dbReference type="EMBL" id="SJFN01000017">
    <property type="protein sequence ID" value="TBW36966.1"/>
    <property type="molecule type" value="Genomic_DNA"/>
</dbReference>
<dbReference type="AlphaFoldDB" id="A0A4Q9VQ43"/>
<reference evidence="1 2" key="1">
    <citation type="submission" date="2019-02" db="EMBL/GenBank/DDBJ databases">
        <title>Siculibacillus lacustris gen. nov., sp. nov., a new rosette-forming bacterium isolated from a freshwater crater lake (Lake St. Ana, Romania).</title>
        <authorList>
            <person name="Felfoldi T."/>
            <person name="Marton Z."/>
            <person name="Szabo A."/>
            <person name="Mentes A."/>
            <person name="Boka K."/>
            <person name="Marialigeti K."/>
            <person name="Mathe I."/>
            <person name="Koncz M."/>
            <person name="Schumann P."/>
            <person name="Toth E."/>
        </authorList>
    </citation>
    <scope>NUCLEOTIDE SEQUENCE [LARGE SCALE GENOMIC DNA]</scope>
    <source>
        <strain evidence="1 2">SA-279</strain>
    </source>
</reference>
<dbReference type="Pfam" id="PF04393">
    <property type="entry name" value="DUF535"/>
    <property type="match status" value="1"/>
</dbReference>
<dbReference type="OrthoDB" id="8417515at2"/>
<gene>
    <name evidence="1" type="ORF">EYW49_12495</name>
</gene>
<dbReference type="GO" id="GO:0006974">
    <property type="term" value="P:DNA damage response"/>
    <property type="evidence" value="ECO:0007669"/>
    <property type="project" value="TreeGrafter"/>
</dbReference>
<accession>A0A4Q9VQ43</accession>
<sequence>MYLRMSHSPTAEPVPSSPVTIGGAERLRTIASGGCAAAFASIFRYAVALARHSTPKRCVVFVLRAMIYFRATIRWIRFLEYYGVKYGLGAPPLDVVRKSLSTHLVHGASPDRTIALLRNHLFVAEAYFGQDLRRALWNGDTVAIARIEGKRAVYRVDLCRADCAGARHEGELTVAISDGTLPRPLFRVTFTLYRSGRGRSTVVIGGLQGSGLDDAKAAMVAATRDLGGLRPKDALLLVLKGLAARMGAQELYAVSNATHVINRRRQRRRLLKLADYDSYWQDRGGHEGAPFGYVLPIGDLHLATPAANRREAVKRRFAEIGFHLA</sequence>
<dbReference type="PANTHER" id="PTHR38785:SF1">
    <property type="entry name" value="HOMOLOG OF VIRK"/>
    <property type="match status" value="1"/>
</dbReference>
<dbReference type="InterPro" id="IPR007488">
    <property type="entry name" value="DUF535"/>
</dbReference>
<comment type="caution">
    <text evidence="1">The sequence shown here is derived from an EMBL/GenBank/DDBJ whole genome shotgun (WGS) entry which is preliminary data.</text>
</comment>
<protein>
    <submittedName>
        <fullName evidence="1">DUF535 domain-containing protein</fullName>
    </submittedName>
</protein>